<feature type="non-terminal residue" evidence="2">
    <location>
        <position position="1"/>
    </location>
</feature>
<keyword evidence="1" id="KW-0472">Membrane</keyword>
<accession>A0AA38LG62</accession>
<evidence type="ECO:0000313" key="3">
    <source>
        <dbReference type="Proteomes" id="UP000824469"/>
    </source>
</evidence>
<keyword evidence="3" id="KW-1185">Reference proteome</keyword>
<gene>
    <name evidence="2" type="ORF">KI387_015614</name>
</gene>
<dbReference type="Proteomes" id="UP000824469">
    <property type="component" value="Unassembled WGS sequence"/>
</dbReference>
<proteinExistence type="predicted"/>
<dbReference type="PANTHER" id="PTHR36779:SF1">
    <property type="entry name" value="OS04G0600400 PROTEIN"/>
    <property type="match status" value="1"/>
</dbReference>
<protein>
    <submittedName>
        <fullName evidence="2">Uncharacterized protein</fullName>
    </submittedName>
</protein>
<evidence type="ECO:0000313" key="2">
    <source>
        <dbReference type="EMBL" id="KAH9320975.1"/>
    </source>
</evidence>
<evidence type="ECO:0000256" key="1">
    <source>
        <dbReference type="SAM" id="Phobius"/>
    </source>
</evidence>
<dbReference type="OMA" id="FIAHFSI"/>
<feature type="transmembrane region" description="Helical" evidence="1">
    <location>
        <begin position="228"/>
        <end position="250"/>
    </location>
</feature>
<reference evidence="2 3" key="1">
    <citation type="journal article" date="2021" name="Nat. Plants">
        <title>The Taxus genome provides insights into paclitaxel biosynthesis.</title>
        <authorList>
            <person name="Xiong X."/>
            <person name="Gou J."/>
            <person name="Liao Q."/>
            <person name="Li Y."/>
            <person name="Zhou Q."/>
            <person name="Bi G."/>
            <person name="Li C."/>
            <person name="Du R."/>
            <person name="Wang X."/>
            <person name="Sun T."/>
            <person name="Guo L."/>
            <person name="Liang H."/>
            <person name="Lu P."/>
            <person name="Wu Y."/>
            <person name="Zhang Z."/>
            <person name="Ro D.K."/>
            <person name="Shang Y."/>
            <person name="Huang S."/>
            <person name="Yan J."/>
        </authorList>
    </citation>
    <scope>NUCLEOTIDE SEQUENCE [LARGE SCALE GENOMIC DNA]</scope>
    <source>
        <strain evidence="2">Ta-2019</strain>
    </source>
</reference>
<sequence length="254" mass="28914">MEELVKWMTVLIMVPVMHTIVECSRGRDAKVRIVRWWITCILIVFLTFSSAYLCGIGGYAIVHFTVGKPLTLSTRCTVLSNSVDLRSSKVCKMGLLNFNAKNVRLSTGNSRYRCHNDYYWASVFKVEYKPHTSSQPIQAVAEAPREALPVDCRPNFSSAWRIKDEFKVNETYLCKYTPGKSKVDIVGDNFFSCSAQEASIVEVINRVSILFWHSDRFISTRRSIVAHFLWNVTAFIFSGMSCSILATSFMKTIK</sequence>
<organism evidence="2 3">
    <name type="scientific">Taxus chinensis</name>
    <name type="common">Chinese yew</name>
    <name type="synonym">Taxus wallichiana var. chinensis</name>
    <dbReference type="NCBI Taxonomy" id="29808"/>
    <lineage>
        <taxon>Eukaryota</taxon>
        <taxon>Viridiplantae</taxon>
        <taxon>Streptophyta</taxon>
        <taxon>Embryophyta</taxon>
        <taxon>Tracheophyta</taxon>
        <taxon>Spermatophyta</taxon>
        <taxon>Pinopsida</taxon>
        <taxon>Pinidae</taxon>
        <taxon>Conifers II</taxon>
        <taxon>Cupressales</taxon>
        <taxon>Taxaceae</taxon>
        <taxon>Taxus</taxon>
    </lineage>
</organism>
<dbReference type="EMBL" id="JAHRHJ020000003">
    <property type="protein sequence ID" value="KAH9320975.1"/>
    <property type="molecule type" value="Genomic_DNA"/>
</dbReference>
<keyword evidence="1" id="KW-0812">Transmembrane</keyword>
<name>A0AA38LG62_TAXCH</name>
<feature type="transmembrane region" description="Helical" evidence="1">
    <location>
        <begin position="36"/>
        <end position="62"/>
    </location>
</feature>
<comment type="caution">
    <text evidence="2">The sequence shown here is derived from an EMBL/GenBank/DDBJ whole genome shotgun (WGS) entry which is preliminary data.</text>
</comment>
<keyword evidence="1" id="KW-1133">Transmembrane helix</keyword>
<dbReference type="AlphaFoldDB" id="A0AA38LG62"/>
<dbReference type="PANTHER" id="PTHR36779">
    <property type="entry name" value="OSJNBA0083N12.13 PROTEIN"/>
    <property type="match status" value="1"/>
</dbReference>